<evidence type="ECO:0000256" key="10">
    <source>
        <dbReference type="ARBA" id="ARBA00023012"/>
    </source>
</evidence>
<evidence type="ECO:0000256" key="12">
    <source>
        <dbReference type="SAM" id="Phobius"/>
    </source>
</evidence>
<dbReference type="NCBIfam" id="NF008312">
    <property type="entry name" value="PRK11100.1"/>
    <property type="match status" value="1"/>
</dbReference>
<dbReference type="GO" id="GO:0000155">
    <property type="term" value="F:phosphorelay sensor kinase activity"/>
    <property type="evidence" value="ECO:0007669"/>
    <property type="project" value="InterPro"/>
</dbReference>
<dbReference type="SUPFAM" id="SSF47384">
    <property type="entry name" value="Homodimeric domain of signal transducing histidine kinase"/>
    <property type="match status" value="1"/>
</dbReference>
<dbReference type="SMART" id="SM00387">
    <property type="entry name" value="HATPase_c"/>
    <property type="match status" value="1"/>
</dbReference>
<dbReference type="InterPro" id="IPR004358">
    <property type="entry name" value="Sig_transdc_His_kin-like_C"/>
</dbReference>
<dbReference type="Gene3D" id="3.30.565.10">
    <property type="entry name" value="Histidine kinase-like ATPase, C-terminal domain"/>
    <property type="match status" value="1"/>
</dbReference>
<reference evidence="15 16" key="1">
    <citation type="submission" date="2018-10" db="EMBL/GenBank/DDBJ databases">
        <title>Comamonadaceae CDC group NO-1 genome sequencing and assembly.</title>
        <authorList>
            <person name="Bernier A.-M."/>
            <person name="Bernard K."/>
        </authorList>
    </citation>
    <scope>NUCLEOTIDE SEQUENCE [LARGE SCALE GENOMIC DNA]</scope>
    <source>
        <strain evidence="15 16">NML970147</strain>
    </source>
</reference>
<evidence type="ECO:0000256" key="11">
    <source>
        <dbReference type="ARBA" id="ARBA00023136"/>
    </source>
</evidence>
<dbReference type="InterPro" id="IPR050428">
    <property type="entry name" value="TCS_sensor_his_kinase"/>
</dbReference>
<organism evidence="15 16">
    <name type="scientific">Allofranklinella schreckenbergeri</name>
    <dbReference type="NCBI Taxonomy" id="1076744"/>
    <lineage>
        <taxon>Bacteria</taxon>
        <taxon>Pseudomonadati</taxon>
        <taxon>Pseudomonadota</taxon>
        <taxon>Betaproteobacteria</taxon>
        <taxon>Burkholderiales</taxon>
        <taxon>Comamonadaceae</taxon>
        <taxon>Allofranklinella</taxon>
    </lineage>
</organism>
<dbReference type="GO" id="GO:0005886">
    <property type="term" value="C:plasma membrane"/>
    <property type="evidence" value="ECO:0007669"/>
    <property type="project" value="UniProtKB-SubCell"/>
</dbReference>
<keyword evidence="6" id="KW-0808">Transferase</keyword>
<keyword evidence="8 15" id="KW-0418">Kinase</keyword>
<dbReference type="InterPro" id="IPR005467">
    <property type="entry name" value="His_kinase_dom"/>
</dbReference>
<dbReference type="InterPro" id="IPR003661">
    <property type="entry name" value="HisK_dim/P_dom"/>
</dbReference>
<dbReference type="CDD" id="cd00082">
    <property type="entry name" value="HisKA"/>
    <property type="match status" value="1"/>
</dbReference>
<dbReference type="PROSITE" id="PS50885">
    <property type="entry name" value="HAMP"/>
    <property type="match status" value="1"/>
</dbReference>
<dbReference type="Pfam" id="PF00672">
    <property type="entry name" value="HAMP"/>
    <property type="match status" value="1"/>
</dbReference>
<keyword evidence="5" id="KW-0597">Phosphoprotein</keyword>
<feature type="domain" description="Histidine kinase" evidence="13">
    <location>
        <begin position="262"/>
        <end position="500"/>
    </location>
</feature>
<dbReference type="EMBL" id="RDQM01000009">
    <property type="protein sequence ID" value="RMW97689.1"/>
    <property type="molecule type" value="Genomic_DNA"/>
</dbReference>
<comment type="catalytic activity">
    <reaction evidence="1">
        <text>ATP + protein L-histidine = ADP + protein N-phospho-L-histidine.</text>
        <dbReference type="EC" id="2.7.13.3"/>
    </reaction>
</comment>
<feature type="transmembrane region" description="Helical" evidence="12">
    <location>
        <begin position="187"/>
        <end position="206"/>
    </location>
</feature>
<evidence type="ECO:0000256" key="3">
    <source>
        <dbReference type="ARBA" id="ARBA00012438"/>
    </source>
</evidence>
<dbReference type="Pfam" id="PF02518">
    <property type="entry name" value="HATPase_c"/>
    <property type="match status" value="1"/>
</dbReference>
<dbReference type="InterPro" id="IPR036890">
    <property type="entry name" value="HATPase_C_sf"/>
</dbReference>
<dbReference type="AlphaFoldDB" id="A0A3M6Q396"/>
<keyword evidence="9 12" id="KW-1133">Transmembrane helix</keyword>
<evidence type="ECO:0000313" key="15">
    <source>
        <dbReference type="EMBL" id="RMW97689.1"/>
    </source>
</evidence>
<dbReference type="PANTHER" id="PTHR45436">
    <property type="entry name" value="SENSOR HISTIDINE KINASE YKOH"/>
    <property type="match status" value="1"/>
</dbReference>
<evidence type="ECO:0000313" key="16">
    <source>
        <dbReference type="Proteomes" id="UP000267521"/>
    </source>
</evidence>
<feature type="domain" description="HAMP" evidence="14">
    <location>
        <begin position="204"/>
        <end position="255"/>
    </location>
</feature>
<evidence type="ECO:0000256" key="1">
    <source>
        <dbReference type="ARBA" id="ARBA00000085"/>
    </source>
</evidence>
<keyword evidence="4" id="KW-1003">Cell membrane</keyword>
<evidence type="ECO:0000259" key="13">
    <source>
        <dbReference type="PROSITE" id="PS50109"/>
    </source>
</evidence>
<dbReference type="InterPro" id="IPR003660">
    <property type="entry name" value="HAMP_dom"/>
</dbReference>
<dbReference type="InterPro" id="IPR029151">
    <property type="entry name" value="Sensor-like_sf"/>
</dbReference>
<dbReference type="Proteomes" id="UP000267521">
    <property type="component" value="Unassembled WGS sequence"/>
</dbReference>
<dbReference type="SUPFAM" id="SSF103190">
    <property type="entry name" value="Sensory domain-like"/>
    <property type="match status" value="1"/>
</dbReference>
<dbReference type="CDD" id="cd06225">
    <property type="entry name" value="HAMP"/>
    <property type="match status" value="1"/>
</dbReference>
<sequence>MSFAIRLFLGYFLIVGLAAWFILGYFSREVEPGVRQGTEDTLVDAAHLLAESIAPHMAQGRLDESGLLRAARVVQQRQPQANIHGNLKQSIELRLYVTDARGIVLFDSLGRDAGRDYSRWRDVYLALRGQYGARSTRDVAEDENSSVMYVAAPVVHEGRVLGVLALGKPSHTVAQYANNARQRVRQLGAILLLASAAIGVLFTAWLTHSITALREYARKVAEGQSAKLPTGGGSQLTELARALEHMRHKLDGKQYVEHYVQSLTHEMKSPLTAIRAAAELLPDAPAQERAQFAQTILEQAQRLQLVIDRLLELARVEQLHAPARAQTVPTRQWVQQVLASRRTRLQAKGMVVQVQESPAFAALADAKGSASAHAPAEPAVQGDQFLLQQALGNVLDNALDFAPAGSAITLTLALAAPAAGQPPLQTITVRDRGSGLPPYAQAHVFQRFYSLPRPDTGRKSTGLGLAFVREVMRIHQGRIEIANASDGPGAVVCLSLPLARVTAAHTAGSP</sequence>
<accession>A0A3M6Q396</accession>
<keyword evidence="11 12" id="KW-0472">Membrane</keyword>
<evidence type="ECO:0000256" key="9">
    <source>
        <dbReference type="ARBA" id="ARBA00022989"/>
    </source>
</evidence>
<gene>
    <name evidence="15" type="primary">creC</name>
    <name evidence="15" type="ORF">EBQ26_08535</name>
</gene>
<keyword evidence="10" id="KW-0902">Two-component regulatory system</keyword>
<dbReference type="InterPro" id="IPR036097">
    <property type="entry name" value="HisK_dim/P_sf"/>
</dbReference>
<evidence type="ECO:0000259" key="14">
    <source>
        <dbReference type="PROSITE" id="PS50885"/>
    </source>
</evidence>
<dbReference type="EC" id="2.7.13.3" evidence="3"/>
<feature type="transmembrane region" description="Helical" evidence="12">
    <location>
        <begin position="6"/>
        <end position="26"/>
    </location>
</feature>
<dbReference type="SUPFAM" id="SSF55874">
    <property type="entry name" value="ATPase domain of HSP90 chaperone/DNA topoisomerase II/histidine kinase"/>
    <property type="match status" value="1"/>
</dbReference>
<dbReference type="Gene3D" id="6.10.340.10">
    <property type="match status" value="1"/>
</dbReference>
<protein>
    <recommendedName>
        <fullName evidence="3">histidine kinase</fullName>
        <ecNumber evidence="3">2.7.13.3</ecNumber>
    </recommendedName>
</protein>
<evidence type="ECO:0000256" key="7">
    <source>
        <dbReference type="ARBA" id="ARBA00022692"/>
    </source>
</evidence>
<comment type="subcellular location">
    <subcellularLocation>
        <location evidence="2">Cell membrane</location>
        <topology evidence="2">Multi-pass membrane protein</topology>
    </subcellularLocation>
</comment>
<evidence type="ECO:0000256" key="5">
    <source>
        <dbReference type="ARBA" id="ARBA00022553"/>
    </source>
</evidence>
<dbReference type="Pfam" id="PF00512">
    <property type="entry name" value="HisKA"/>
    <property type="match status" value="1"/>
</dbReference>
<evidence type="ECO:0000256" key="8">
    <source>
        <dbReference type="ARBA" id="ARBA00022777"/>
    </source>
</evidence>
<dbReference type="PRINTS" id="PR00344">
    <property type="entry name" value="BCTRLSENSOR"/>
</dbReference>
<dbReference type="Gene3D" id="1.10.287.130">
    <property type="match status" value="1"/>
</dbReference>
<dbReference type="PANTHER" id="PTHR45436:SF10">
    <property type="entry name" value="HISTIDINE KINASE"/>
    <property type="match status" value="1"/>
</dbReference>
<name>A0A3M6Q396_9BURK</name>
<keyword evidence="7 12" id="KW-0812">Transmembrane</keyword>
<dbReference type="PROSITE" id="PS50109">
    <property type="entry name" value="HIS_KIN"/>
    <property type="match status" value="1"/>
</dbReference>
<proteinExistence type="predicted"/>
<dbReference type="InterPro" id="IPR003594">
    <property type="entry name" value="HATPase_dom"/>
</dbReference>
<comment type="caution">
    <text evidence="15">The sequence shown here is derived from an EMBL/GenBank/DDBJ whole genome shotgun (WGS) entry which is preliminary data.</text>
</comment>
<evidence type="ECO:0000256" key="2">
    <source>
        <dbReference type="ARBA" id="ARBA00004651"/>
    </source>
</evidence>
<evidence type="ECO:0000256" key="6">
    <source>
        <dbReference type="ARBA" id="ARBA00022679"/>
    </source>
</evidence>
<dbReference type="Gene3D" id="3.30.450.20">
    <property type="entry name" value="PAS domain"/>
    <property type="match status" value="1"/>
</dbReference>
<dbReference type="SMART" id="SM00388">
    <property type="entry name" value="HisKA"/>
    <property type="match status" value="1"/>
</dbReference>
<dbReference type="RefSeq" id="WP_122238587.1">
    <property type="nucleotide sequence ID" value="NZ_RDQM01000009.1"/>
</dbReference>
<evidence type="ECO:0000256" key="4">
    <source>
        <dbReference type="ARBA" id="ARBA00022475"/>
    </source>
</evidence>